<feature type="binding site" evidence="9">
    <location>
        <position position="108"/>
    </location>
    <ligand>
        <name>Fe cation</name>
        <dbReference type="ChEBI" id="CHEBI:24875"/>
        <label>1</label>
    </ligand>
</feature>
<feature type="binding site" evidence="9">
    <location>
        <position position="189"/>
    </location>
    <ligand>
        <name>Fe cation</name>
        <dbReference type="ChEBI" id="CHEBI:24875"/>
        <label>1</label>
    </ligand>
</feature>
<dbReference type="InterPro" id="IPR009078">
    <property type="entry name" value="Ferritin-like_SF"/>
</dbReference>
<feature type="binding site" evidence="9">
    <location>
        <position position="157"/>
    </location>
    <ligand>
        <name>Fe cation</name>
        <dbReference type="ChEBI" id="CHEBI:24875"/>
        <label>2</label>
    </ligand>
</feature>
<dbReference type="AlphaFoldDB" id="A0A4R3MCY6"/>
<dbReference type="GO" id="GO:0046872">
    <property type="term" value="F:metal ion binding"/>
    <property type="evidence" value="ECO:0007669"/>
    <property type="project" value="UniProtKB-KW"/>
</dbReference>
<evidence type="ECO:0000256" key="9">
    <source>
        <dbReference type="HAMAP-Rule" id="MF_01658"/>
    </source>
</evidence>
<keyword evidence="3 9" id="KW-0831">Ubiquinone biosynthesis</keyword>
<dbReference type="PANTHER" id="PTHR11237:SF4">
    <property type="entry name" value="5-DEMETHOXYUBIQUINONE HYDROXYLASE, MITOCHONDRIAL"/>
    <property type="match status" value="1"/>
</dbReference>
<keyword evidence="7 9" id="KW-0503">Monooxygenase</keyword>
<comment type="similarity">
    <text evidence="9">Belongs to the COQ7 family.</text>
</comment>
<dbReference type="InterPro" id="IPR011566">
    <property type="entry name" value="Ubq_synth_Coq7"/>
</dbReference>
<sequence length="226" mass="24988">MVKAFAMPDSAPFLRRENRLDNVLSEMGRALQVLSGAVVAARPNPAGKPVAAAPELSPAEQKHAAGLMRVNHVGEICAQALYRGQAIFCGDAQIKQLFGRAAAEELDHLAWCQDRLRELNSRPSYLNPLWYAGSFTLGVAASCAHRSKNLGFMAETESQVEQHLDRHLKELPSRDERSRRIVEQMRRDEIGHRAKAEEQGGHALPGPVRLAMRGMAKLMTVTAYRV</sequence>
<dbReference type="HAMAP" id="MF_01658">
    <property type="entry name" value="COQ7"/>
    <property type="match status" value="1"/>
</dbReference>
<evidence type="ECO:0000256" key="3">
    <source>
        <dbReference type="ARBA" id="ARBA00022688"/>
    </source>
</evidence>
<comment type="caution">
    <text evidence="10">The sequence shown here is derived from an EMBL/GenBank/DDBJ whole genome shotgun (WGS) entry which is preliminary data.</text>
</comment>
<dbReference type="Gene3D" id="1.20.1260.10">
    <property type="match status" value="1"/>
</dbReference>
<gene>
    <name evidence="9" type="primary">coq7</name>
    <name evidence="10" type="ORF">EDC26_101216</name>
</gene>
<dbReference type="InterPro" id="IPR047809">
    <property type="entry name" value="COQ7_proteobact"/>
</dbReference>
<feature type="binding site" evidence="9">
    <location>
        <position position="75"/>
    </location>
    <ligand>
        <name>Fe cation</name>
        <dbReference type="ChEBI" id="CHEBI:24875"/>
        <label>1</label>
    </ligand>
</feature>
<dbReference type="RefSeq" id="WP_243700734.1">
    <property type="nucleotide sequence ID" value="NZ_SMAJ01000001.1"/>
</dbReference>
<comment type="subcellular location">
    <subcellularLocation>
        <location evidence="9">Cell membrane</location>
        <topology evidence="9">Peripheral membrane protein</topology>
    </subcellularLocation>
</comment>
<proteinExistence type="inferred from homology"/>
<comment type="function">
    <text evidence="9">Catalyzes the hydroxylation of 2-nonaprenyl-3-methyl-6-methoxy-1,4-benzoquinol during ubiquinone biosynthesis.</text>
</comment>
<comment type="catalytic activity">
    <reaction evidence="9">
        <text>a 5-methoxy-2-methyl-3-(all-trans-polyprenyl)benzene-1,4-diol + AH2 + O2 = a 3-demethylubiquinol + A + H2O</text>
        <dbReference type="Rhea" id="RHEA:50908"/>
        <dbReference type="Rhea" id="RHEA-COMP:10859"/>
        <dbReference type="Rhea" id="RHEA-COMP:10914"/>
        <dbReference type="ChEBI" id="CHEBI:13193"/>
        <dbReference type="ChEBI" id="CHEBI:15377"/>
        <dbReference type="ChEBI" id="CHEBI:15379"/>
        <dbReference type="ChEBI" id="CHEBI:17499"/>
        <dbReference type="ChEBI" id="CHEBI:84167"/>
        <dbReference type="ChEBI" id="CHEBI:84422"/>
        <dbReference type="EC" id="1.14.99.60"/>
    </reaction>
</comment>
<keyword evidence="4 9" id="KW-0479">Metal-binding</keyword>
<feature type="binding site" evidence="9">
    <location>
        <position position="192"/>
    </location>
    <ligand>
        <name>Fe cation</name>
        <dbReference type="ChEBI" id="CHEBI:24875"/>
        <label>2</label>
    </ligand>
</feature>
<dbReference type="Pfam" id="PF03232">
    <property type="entry name" value="COQ7"/>
    <property type="match status" value="1"/>
</dbReference>
<keyword evidence="8 9" id="KW-0472">Membrane</keyword>
<evidence type="ECO:0000313" key="11">
    <source>
        <dbReference type="Proteomes" id="UP000295525"/>
    </source>
</evidence>
<feature type="binding site" evidence="9">
    <location>
        <position position="105"/>
    </location>
    <ligand>
        <name>Fe cation</name>
        <dbReference type="ChEBI" id="CHEBI:24875"/>
        <label>1</label>
    </ligand>
</feature>
<dbReference type="NCBIfam" id="NF033656">
    <property type="entry name" value="DMQ_monoox_COQ7"/>
    <property type="match status" value="1"/>
</dbReference>
<keyword evidence="2 9" id="KW-1003">Cell membrane</keyword>
<dbReference type="GO" id="GO:0005886">
    <property type="term" value="C:plasma membrane"/>
    <property type="evidence" value="ECO:0007669"/>
    <property type="project" value="UniProtKB-SubCell"/>
</dbReference>
<protein>
    <recommendedName>
        <fullName evidence="9">3-demethoxyubiquinol 3-hydroxylase</fullName>
        <shortName evidence="9">DMQ hydroxylase</shortName>
        <ecNumber evidence="9">1.14.99.60</ecNumber>
    </recommendedName>
    <alternativeName>
        <fullName evidence="9">2-nonaprenyl-3-methyl-6-methoxy-1,4-benzoquinol hydroxylase</fullName>
    </alternativeName>
</protein>
<dbReference type="UniPathway" id="UPA00232"/>
<comment type="cofactor">
    <cofactor evidence="9">
        <name>Fe cation</name>
        <dbReference type="ChEBI" id="CHEBI:24875"/>
    </cofactor>
    <text evidence="9">Binds 2 iron ions per subunit.</text>
</comment>
<keyword evidence="5 9" id="KW-0560">Oxidoreductase</keyword>
<dbReference type="Proteomes" id="UP000295525">
    <property type="component" value="Unassembled WGS sequence"/>
</dbReference>
<keyword evidence="6 9" id="KW-0408">Iron</keyword>
<organism evidence="10 11">
    <name type="scientific">Paralcaligenes ureilyticus</name>
    <dbReference type="NCBI Taxonomy" id="627131"/>
    <lineage>
        <taxon>Bacteria</taxon>
        <taxon>Pseudomonadati</taxon>
        <taxon>Pseudomonadota</taxon>
        <taxon>Betaproteobacteria</taxon>
        <taxon>Burkholderiales</taxon>
        <taxon>Alcaligenaceae</taxon>
        <taxon>Paralcaligenes</taxon>
    </lineage>
</organism>
<dbReference type="GO" id="GO:0006744">
    <property type="term" value="P:ubiquinone biosynthetic process"/>
    <property type="evidence" value="ECO:0007669"/>
    <property type="project" value="UniProtKB-UniRule"/>
</dbReference>
<accession>A0A4R3MCY6</accession>
<evidence type="ECO:0000256" key="4">
    <source>
        <dbReference type="ARBA" id="ARBA00022723"/>
    </source>
</evidence>
<dbReference type="InterPro" id="IPR012347">
    <property type="entry name" value="Ferritin-like"/>
</dbReference>
<name>A0A4R3MCY6_9BURK</name>
<keyword evidence="11" id="KW-1185">Reference proteome</keyword>
<dbReference type="EMBL" id="SMAJ01000001">
    <property type="protein sequence ID" value="TCT10992.1"/>
    <property type="molecule type" value="Genomic_DNA"/>
</dbReference>
<comment type="pathway">
    <text evidence="1 9">Cofactor biosynthesis; ubiquinone biosynthesis.</text>
</comment>
<evidence type="ECO:0000256" key="5">
    <source>
        <dbReference type="ARBA" id="ARBA00023002"/>
    </source>
</evidence>
<evidence type="ECO:0000256" key="7">
    <source>
        <dbReference type="ARBA" id="ARBA00023033"/>
    </source>
</evidence>
<feature type="binding site" evidence="9">
    <location>
        <position position="189"/>
    </location>
    <ligand>
        <name>Fe cation</name>
        <dbReference type="ChEBI" id="CHEBI:24875"/>
        <label>2</label>
    </ligand>
</feature>
<evidence type="ECO:0000256" key="2">
    <source>
        <dbReference type="ARBA" id="ARBA00022475"/>
    </source>
</evidence>
<feature type="binding site" evidence="9">
    <location>
        <position position="105"/>
    </location>
    <ligand>
        <name>Fe cation</name>
        <dbReference type="ChEBI" id="CHEBI:24875"/>
        <label>2</label>
    </ligand>
</feature>
<keyword evidence="10" id="KW-0830">Ubiquinone</keyword>
<evidence type="ECO:0000313" key="10">
    <source>
        <dbReference type="EMBL" id="TCT10992.1"/>
    </source>
</evidence>
<evidence type="ECO:0000256" key="1">
    <source>
        <dbReference type="ARBA" id="ARBA00004749"/>
    </source>
</evidence>
<dbReference type="CDD" id="cd01042">
    <property type="entry name" value="DMQH"/>
    <property type="match status" value="1"/>
</dbReference>
<evidence type="ECO:0000256" key="8">
    <source>
        <dbReference type="ARBA" id="ARBA00023136"/>
    </source>
</evidence>
<dbReference type="EC" id="1.14.99.60" evidence="9"/>
<evidence type="ECO:0000256" key="6">
    <source>
        <dbReference type="ARBA" id="ARBA00023004"/>
    </source>
</evidence>
<dbReference type="GO" id="GO:0008682">
    <property type="term" value="F:3-demethoxyubiquinol 3-hydroxylase activity"/>
    <property type="evidence" value="ECO:0007669"/>
    <property type="project" value="UniProtKB-EC"/>
</dbReference>
<dbReference type="PANTHER" id="PTHR11237">
    <property type="entry name" value="COENZYME Q10 BIOSYNTHESIS PROTEIN 7"/>
    <property type="match status" value="1"/>
</dbReference>
<dbReference type="SUPFAM" id="SSF47240">
    <property type="entry name" value="Ferritin-like"/>
    <property type="match status" value="1"/>
</dbReference>
<reference evidence="10 11" key="1">
    <citation type="submission" date="2019-03" db="EMBL/GenBank/DDBJ databases">
        <title>Genomic Encyclopedia of Type Strains, Phase IV (KMG-IV): sequencing the most valuable type-strain genomes for metagenomic binning, comparative biology and taxonomic classification.</title>
        <authorList>
            <person name="Goeker M."/>
        </authorList>
    </citation>
    <scope>NUCLEOTIDE SEQUENCE [LARGE SCALE GENOMIC DNA]</scope>
    <source>
        <strain evidence="10 11">DSM 24591</strain>
    </source>
</reference>